<dbReference type="KEGG" id="acad:UA74_07230"/>
<evidence type="ECO:0000256" key="3">
    <source>
        <dbReference type="SAM" id="MobiDB-lite"/>
    </source>
</evidence>
<dbReference type="SUPFAM" id="SSF51703">
    <property type="entry name" value="Cobalamin (vitamin B12)-dependent enzymes"/>
    <property type="match status" value="1"/>
</dbReference>
<dbReference type="NCBIfam" id="TIGR00641">
    <property type="entry name" value="acid_CoA_mut_N"/>
    <property type="match status" value="1"/>
</dbReference>
<dbReference type="GO" id="GO:0004494">
    <property type="term" value="F:methylmalonyl-CoA mutase activity"/>
    <property type="evidence" value="ECO:0007669"/>
    <property type="project" value="UniProtKB-EC"/>
</dbReference>
<comment type="subunit">
    <text evidence="1">Heterodimer of an alpha and a beta chain.</text>
</comment>
<dbReference type="Gene3D" id="3.20.20.240">
    <property type="entry name" value="Methylmalonyl-CoA mutase"/>
    <property type="match status" value="1"/>
</dbReference>
<accession>A0AAC9LAW3</accession>
<dbReference type="PANTHER" id="PTHR48101">
    <property type="entry name" value="METHYLMALONYL-COA MUTASE, MITOCHONDRIAL-RELATED"/>
    <property type="match status" value="1"/>
</dbReference>
<dbReference type="InterPro" id="IPR006099">
    <property type="entry name" value="MeMalonylCoA_mutase_a/b_cat"/>
</dbReference>
<dbReference type="InterPro" id="IPR016176">
    <property type="entry name" value="Cbl-dep_enz_cat"/>
</dbReference>
<evidence type="ECO:0000256" key="2">
    <source>
        <dbReference type="ARBA" id="ARBA00023235"/>
    </source>
</evidence>
<dbReference type="InterPro" id="IPR006098">
    <property type="entry name" value="MMCoA_mutase_a_cat"/>
</dbReference>
<evidence type="ECO:0000313" key="6">
    <source>
        <dbReference type="Proteomes" id="UP000185511"/>
    </source>
</evidence>
<dbReference type="EC" id="5.4.99.2" evidence="5"/>
<feature type="domain" description="Methylmalonyl-CoA mutase alpha/beta chain catalytic" evidence="4">
    <location>
        <begin position="102"/>
        <end position="631"/>
    </location>
</feature>
<keyword evidence="2 5" id="KW-0413">Isomerase</keyword>
<dbReference type="Proteomes" id="UP000185511">
    <property type="component" value="Chromosome"/>
</dbReference>
<evidence type="ECO:0000259" key="4">
    <source>
        <dbReference type="Pfam" id="PF01642"/>
    </source>
</evidence>
<name>A0AAC9LAW3_9PSEU</name>
<feature type="region of interest" description="Disordered" evidence="3">
    <location>
        <begin position="1"/>
        <end position="120"/>
    </location>
</feature>
<evidence type="ECO:0000256" key="1">
    <source>
        <dbReference type="ARBA" id="ARBA00011870"/>
    </source>
</evidence>
<sequence length="639" mass="68532">MEQDGTSRRRGTEAGSQAEDTEAGSRAADTAAGSPAERAVAGSPLVGSAAGSPVAGAAAGSQGADTGTEARHREAEAGRERWEKRYAEAEAAGRVRDADFTTLSGSPVEPLYGPAPGEEPTGFERIGWPGEFPFTRGLHPTGYRGKPWTIRQFAGFGNATQTNERYKMILAQGGGGLSVAFDMPTLMGHDSDDAKSLGEVGHCGVAVDSAADTDLLFADIPLDEVTTSMTISGPAVPVFCMYLVSAERQGADIRRLNGTLQTDIFKEYIAQKEWLFSPEPHLRLIGDLMEYCAGNIPAYKPLSVSGYHIREAGATAAQELAFTLADGFGYVELGLSRGLDVDAFAPGLSFFFDAHIDFFEEIAKFRAARRIWARWLRDVYGAKTAKAQSLRFHTQTAGVSLTAQQPDNNIVRTAVEAMAAVLGGTNSLHTNALDEVLALPSEKSAQIALRTQQVIAEETGVMNVADPLGGSWYVEALTDRIEAEAERVFEHIGDLAAIAVPSGRHPIGKMTSGILRGIEDGWFTGEIADSAFAYQQAVEKGEKQVVGVNRHTGSISDELEILRVSHEVEREQNRILGERRAARDTPAVDRALADLVQAARGTGNMIEPMLAAVRVEATLGEICDALRAEWGVYTEPARF</sequence>
<reference evidence="6" key="1">
    <citation type="submission" date="2016-06" db="EMBL/GenBank/DDBJ databases">
        <title>Complete genome sequence of Actinoalloteichus fjordicus DSM 46855 (=ADI127-17), type strain of the new species Actinoalloteichus fjordicus.</title>
        <authorList>
            <person name="Ruckert C."/>
            <person name="Nouioui I."/>
            <person name="Willmese J."/>
            <person name="van Wezel G."/>
            <person name="Klenk H.-P."/>
            <person name="Kalinowski J."/>
            <person name="Zotchev S.B."/>
        </authorList>
    </citation>
    <scope>NUCLEOTIDE SEQUENCE [LARGE SCALE GENOMIC DNA]</scope>
    <source>
        <strain evidence="6">ADI127-7</strain>
    </source>
</reference>
<dbReference type="Pfam" id="PF01642">
    <property type="entry name" value="MM_CoA_mutase"/>
    <property type="match status" value="1"/>
</dbReference>
<dbReference type="PANTHER" id="PTHR48101:SF1">
    <property type="entry name" value="METHYLMALONYL-COA MUTASE, LARGE SUBUNIT"/>
    <property type="match status" value="1"/>
</dbReference>
<feature type="compositionally biased region" description="Basic and acidic residues" evidence="3">
    <location>
        <begin position="1"/>
        <end position="12"/>
    </location>
</feature>
<dbReference type="GO" id="GO:0031419">
    <property type="term" value="F:cobalamin binding"/>
    <property type="evidence" value="ECO:0007669"/>
    <property type="project" value="UniProtKB-KW"/>
</dbReference>
<protein>
    <submittedName>
        <fullName evidence="5">Methylmalonyl-CoA mutase family protein</fullName>
        <ecNumber evidence="5">5.4.99.2</ecNumber>
    </submittedName>
</protein>
<dbReference type="AlphaFoldDB" id="A0AAC9LAW3"/>
<gene>
    <name evidence="5" type="ORF">UA74_07230</name>
</gene>
<organism evidence="5 6">
    <name type="scientific">Actinoalloteichus fjordicus</name>
    <dbReference type="NCBI Taxonomy" id="1612552"/>
    <lineage>
        <taxon>Bacteria</taxon>
        <taxon>Bacillati</taxon>
        <taxon>Actinomycetota</taxon>
        <taxon>Actinomycetes</taxon>
        <taxon>Pseudonocardiales</taxon>
        <taxon>Pseudonocardiaceae</taxon>
        <taxon>Actinoalloteichus</taxon>
    </lineage>
</organism>
<keyword evidence="6" id="KW-1185">Reference proteome</keyword>
<feature type="compositionally biased region" description="Basic and acidic residues" evidence="3">
    <location>
        <begin position="68"/>
        <end position="99"/>
    </location>
</feature>
<proteinExistence type="predicted"/>
<evidence type="ECO:0000313" key="5">
    <source>
        <dbReference type="EMBL" id="APU13515.1"/>
    </source>
</evidence>
<feature type="compositionally biased region" description="Low complexity" evidence="3">
    <location>
        <begin position="47"/>
        <end position="64"/>
    </location>
</feature>
<dbReference type="EMBL" id="CP016076">
    <property type="protein sequence ID" value="APU13515.1"/>
    <property type="molecule type" value="Genomic_DNA"/>
</dbReference>
<dbReference type="RefSeq" id="WP_232237664.1">
    <property type="nucleotide sequence ID" value="NZ_CP016076.1"/>
</dbReference>